<name>A0A9P7YCH8_9HELO</name>
<feature type="region of interest" description="Disordered" evidence="1">
    <location>
        <begin position="622"/>
        <end position="649"/>
    </location>
</feature>
<comment type="caution">
    <text evidence="3">The sequence shown here is derived from an EMBL/GenBank/DDBJ whole genome shotgun (WGS) entry which is preliminary data.</text>
</comment>
<dbReference type="AlphaFoldDB" id="A0A9P7YCH8"/>
<dbReference type="PANTHER" id="PTHR10622">
    <property type="entry name" value="HET DOMAIN-CONTAINING PROTEIN"/>
    <property type="match status" value="1"/>
</dbReference>
<feature type="domain" description="Heterokaryon incompatibility" evidence="2">
    <location>
        <begin position="22"/>
        <end position="121"/>
    </location>
</feature>
<gene>
    <name evidence="3" type="ORF">BJ875DRAFT_471840</name>
</gene>
<reference evidence="3" key="1">
    <citation type="journal article" date="2021" name="IMA Fungus">
        <title>Genomic characterization of three marine fungi, including Emericellopsis atlantica sp. nov. with signatures of a generalist lifestyle and marine biomass degradation.</title>
        <authorList>
            <person name="Hagestad O.C."/>
            <person name="Hou L."/>
            <person name="Andersen J.H."/>
            <person name="Hansen E.H."/>
            <person name="Altermark B."/>
            <person name="Li C."/>
            <person name="Kuhnert E."/>
            <person name="Cox R.J."/>
            <person name="Crous P.W."/>
            <person name="Spatafora J.W."/>
            <person name="Lail K."/>
            <person name="Amirebrahimi M."/>
            <person name="Lipzen A."/>
            <person name="Pangilinan J."/>
            <person name="Andreopoulos W."/>
            <person name="Hayes R.D."/>
            <person name="Ng V."/>
            <person name="Grigoriev I.V."/>
            <person name="Jackson S.A."/>
            <person name="Sutton T.D.S."/>
            <person name="Dobson A.D.W."/>
            <person name="Rama T."/>
        </authorList>
    </citation>
    <scope>NUCLEOTIDE SEQUENCE</scope>
    <source>
        <strain evidence="3">TRa018bII</strain>
    </source>
</reference>
<dbReference type="InterPro" id="IPR010730">
    <property type="entry name" value="HET"/>
</dbReference>
<protein>
    <recommendedName>
        <fullName evidence="2">Heterokaryon incompatibility domain-containing protein</fullName>
    </recommendedName>
</protein>
<evidence type="ECO:0000313" key="4">
    <source>
        <dbReference type="Proteomes" id="UP000824998"/>
    </source>
</evidence>
<dbReference type="PANTHER" id="PTHR10622:SF10">
    <property type="entry name" value="HET DOMAIN-CONTAINING PROTEIN"/>
    <property type="match status" value="1"/>
</dbReference>
<dbReference type="Pfam" id="PF06985">
    <property type="entry name" value="HET"/>
    <property type="match status" value="1"/>
</dbReference>
<dbReference type="EMBL" id="MU251661">
    <property type="protein sequence ID" value="KAG9230570.1"/>
    <property type="molecule type" value="Genomic_DNA"/>
</dbReference>
<accession>A0A9P7YCH8</accession>
<proteinExistence type="predicted"/>
<dbReference type="OrthoDB" id="1938262at2759"/>
<keyword evidence="4" id="KW-1185">Reference proteome</keyword>
<evidence type="ECO:0000313" key="3">
    <source>
        <dbReference type="EMBL" id="KAG9230570.1"/>
    </source>
</evidence>
<sequence>MWLLDARTFLLCPFADDKIPPYGILSHTWVLPPLFEVSFQELQQLKAKKAQTRAGIVNNDSRYAKIKGCCAKAQSENPKIHYVWIDTCCIDKTSSAELSESIGSMFRWYQAAMKCYAYMEDVAPGDDVVVALGNSRWFTRGWTLQELIAPKDLRFFNKLWNEIGSKETLSNDIEHITRIPSAVLRLGSLAKYSVAQKMSWAAQRKCTRSEDRAYSLLGLFGVSMPMLYGEGEKAFLRLQLEIMKLSTDHSLFAWKGPGDFRGPLAGSPLEFEECQDINAGPLAYGTAESTYEMTNVGLRITLLVSKTTLKDEQFVKYAFLNCKVKGERAVGIWIQEIIVQGQPTGLFVRHFPEIFDLQAGDESDMKDSWVSQKLYLVQPDFHLFDVAEAFHEMKMGANPPSDSAAARHEPVYNKALTQGRLNFNIAELLRAIPWTRGYGISIVNLCNDVRSSNQPIYDKRTRKATVDALEGILDALQQAYKAIYFSNSPSLQEDPNGKDEHKRISSGALVSFTGLVDSCLTVFYQIQSLLTGESTGEVMERKFDRKLFQFHEEVKKNQKMTAFLVPKRSIFDVNRKIKVGSSLQSLSRIDEYNMELHRLQSDLIRWTHMLDMSYPMRPVIISDATHPNGPPRETFEELRDSANSSIERP</sequence>
<organism evidence="3 4">
    <name type="scientific">Amylocarpus encephaloides</name>
    <dbReference type="NCBI Taxonomy" id="45428"/>
    <lineage>
        <taxon>Eukaryota</taxon>
        <taxon>Fungi</taxon>
        <taxon>Dikarya</taxon>
        <taxon>Ascomycota</taxon>
        <taxon>Pezizomycotina</taxon>
        <taxon>Leotiomycetes</taxon>
        <taxon>Helotiales</taxon>
        <taxon>Helotiales incertae sedis</taxon>
        <taxon>Amylocarpus</taxon>
    </lineage>
</organism>
<evidence type="ECO:0000256" key="1">
    <source>
        <dbReference type="SAM" id="MobiDB-lite"/>
    </source>
</evidence>
<dbReference type="Proteomes" id="UP000824998">
    <property type="component" value="Unassembled WGS sequence"/>
</dbReference>
<evidence type="ECO:0000259" key="2">
    <source>
        <dbReference type="Pfam" id="PF06985"/>
    </source>
</evidence>